<dbReference type="InParanoid" id="A0A7N2MCK5"/>
<dbReference type="InterPro" id="IPR036691">
    <property type="entry name" value="Endo/exonu/phosph_ase_sf"/>
</dbReference>
<dbReference type="Pfam" id="PF14111">
    <property type="entry name" value="DUF4283"/>
    <property type="match status" value="1"/>
</dbReference>
<evidence type="ECO:0000313" key="5">
    <source>
        <dbReference type="EnsemblPlants" id="QL08p033637:mrna"/>
    </source>
</evidence>
<accession>A0A7N2MCK5</accession>
<dbReference type="Pfam" id="PF03372">
    <property type="entry name" value="Exo_endo_phos"/>
    <property type="match status" value="1"/>
</dbReference>
<dbReference type="Pfam" id="PF14392">
    <property type="entry name" value="zf-CCHC_4"/>
    <property type="match status" value="1"/>
</dbReference>
<dbReference type="InterPro" id="IPR040256">
    <property type="entry name" value="At4g02000-like"/>
</dbReference>
<dbReference type="InterPro" id="IPR025836">
    <property type="entry name" value="Zn_knuckle_CX2CX4HX4C"/>
</dbReference>
<dbReference type="Gene3D" id="3.60.10.10">
    <property type="entry name" value="Endonuclease/exonuclease/phosphatase"/>
    <property type="match status" value="1"/>
</dbReference>
<evidence type="ECO:0008006" key="7">
    <source>
        <dbReference type="Google" id="ProtNLM"/>
    </source>
</evidence>
<dbReference type="PANTHER" id="PTHR31286">
    <property type="entry name" value="GLYCINE-RICH CELL WALL STRUCTURAL PROTEIN 1.8-LIKE"/>
    <property type="match status" value="1"/>
</dbReference>
<dbReference type="EnsemblPlants" id="QL08p033637:mrna">
    <property type="protein sequence ID" value="QL08p033637:mrna"/>
    <property type="gene ID" value="QL08p033637"/>
</dbReference>
<reference evidence="5" key="2">
    <citation type="submission" date="2021-01" db="UniProtKB">
        <authorList>
            <consortium name="EnsemblPlants"/>
        </authorList>
    </citation>
    <scope>IDENTIFICATION</scope>
</reference>
<dbReference type="OMA" id="CARIDEC"/>
<feature type="compositionally biased region" description="Basic and acidic residues" evidence="1">
    <location>
        <begin position="255"/>
        <end position="269"/>
    </location>
</feature>
<evidence type="ECO:0000259" key="3">
    <source>
        <dbReference type="Pfam" id="PF14111"/>
    </source>
</evidence>
<dbReference type="InterPro" id="IPR005135">
    <property type="entry name" value="Endo/exonuclease/phosphatase"/>
</dbReference>
<feature type="region of interest" description="Disordered" evidence="1">
    <location>
        <begin position="249"/>
        <end position="269"/>
    </location>
</feature>
<keyword evidence="6" id="KW-1185">Reference proteome</keyword>
<protein>
    <recommendedName>
        <fullName evidence="7">Reverse transcriptase</fullName>
    </recommendedName>
</protein>
<evidence type="ECO:0000256" key="1">
    <source>
        <dbReference type="SAM" id="MobiDB-lite"/>
    </source>
</evidence>
<dbReference type="EMBL" id="LRBV02000008">
    <property type="status" value="NOT_ANNOTATED_CDS"/>
    <property type="molecule type" value="Genomic_DNA"/>
</dbReference>
<evidence type="ECO:0000313" key="6">
    <source>
        <dbReference type="Proteomes" id="UP000594261"/>
    </source>
</evidence>
<evidence type="ECO:0000259" key="2">
    <source>
        <dbReference type="Pfam" id="PF03372"/>
    </source>
</evidence>
<dbReference type="GO" id="GO:0003824">
    <property type="term" value="F:catalytic activity"/>
    <property type="evidence" value="ECO:0007669"/>
    <property type="project" value="InterPro"/>
</dbReference>
<name>A0A7N2MCK5_QUELO</name>
<evidence type="ECO:0000259" key="4">
    <source>
        <dbReference type="Pfam" id="PF14392"/>
    </source>
</evidence>
<feature type="domain" description="Zinc knuckle CX2CX4HX4C" evidence="4">
    <location>
        <begin position="189"/>
        <end position="222"/>
    </location>
</feature>
<dbReference type="SUPFAM" id="SSF56219">
    <property type="entry name" value="DNase I-like"/>
    <property type="match status" value="1"/>
</dbReference>
<feature type="domain" description="Endonuclease/exonuclease/phosphatase" evidence="2">
    <location>
        <begin position="424"/>
        <end position="630"/>
    </location>
</feature>
<feature type="domain" description="DUF4283" evidence="3">
    <location>
        <begin position="34"/>
        <end position="115"/>
    </location>
</feature>
<feature type="region of interest" description="Disordered" evidence="1">
    <location>
        <begin position="337"/>
        <end position="366"/>
    </location>
</feature>
<dbReference type="Proteomes" id="UP000594261">
    <property type="component" value="Chromosome 8"/>
</dbReference>
<dbReference type="Gramene" id="QL08p033637:mrna">
    <property type="protein sequence ID" value="QL08p033637:mrna"/>
    <property type="gene ID" value="QL08p033637"/>
</dbReference>
<dbReference type="AlphaFoldDB" id="A0A7N2MCK5"/>
<sequence>MAEDVINSMVNMKLTSEEEEEIQISDEDRPVEIDSCVLSLIGKFLTCKPYNRKAAKNTLRKAWGLDKGLQISEVGSNLFQFKFQSDFELERILRGGPWTFNNQLLMLTRWKTGMSANNVVLEHASLWVQIWGVPFDMMSPTVATEIGKRMGVVEDVERRKRADDLNLFLRVKVGLPISKPIRRGGFLMGSDGKRHWVDYKYERLPFFCHFCGILGHDIRHCPPHFEASKKTTSVEYQYGDWLRVVSARNKSPPRRQTEPLPKEAPLGKEDNPAEMVSEVHTAGPAAARAATAKDGLYDHYGKGGQDGSVTKIQAQITEGNYSEATFVESHVPGMDSVFKPNEESKNGPALDKNELGQAESHTESTKRTWTRINRMNFGPSDEPLITNRIKLGKRPLGDALEEKCETETIQQNQKRAKVKFVDVRNLRKIVKEQGPSICFLMETKLDREGINFWCKELPYKNKFVVKKLGLGGGLAMMWKDDVVLDVSKYSDNQISAWVTESDGFRWVLTGFYGWPETQERYKSWALLSHICSLVDGAWMCIGDFNEMLSSTEKLSHRPTPPRQLDAFREALEICNLVDLGFIGYKFTWNNRRPGDANTKERLDRAVANEVWRSKFPGARVTHIISYASDHLPLILQNHVSPRSIYKGRRSFKFEESWLLWEDCETVIREAWEISYGCESALETARKKISGCASELMAWGATKIQPGTAEIKSLQKRIEVLNCATPTQQNREEFIKASKELDEWLRRQEIYWAQRSRVNWIKHGDKNTKFFHLKASQRRQRNLIQGIMDSQGKWLEELEDVAEVAVQYFTDLFSAGPCARIDECLEAIPQKVTFDMQQALSSDFTEDEIKVALFQMGPTKVPGPDGMNALFYQKFWHIVGDTIVSAALDFLNSGQMLPAMNHTHIVLIPKVKNPVKMSDFRPIRLCNVMYKIIAKVLANSPTHDAWSENWQNRVFGFEAGC</sequence>
<reference evidence="5 6" key="1">
    <citation type="journal article" date="2016" name="G3 (Bethesda)">
        <title>First Draft Assembly and Annotation of the Genome of a California Endemic Oak Quercus lobata Nee (Fagaceae).</title>
        <authorList>
            <person name="Sork V.L."/>
            <person name="Fitz-Gibbon S.T."/>
            <person name="Puiu D."/>
            <person name="Crepeau M."/>
            <person name="Gugger P.F."/>
            <person name="Sherman R."/>
            <person name="Stevens K."/>
            <person name="Langley C.H."/>
            <person name="Pellegrini M."/>
            <person name="Salzberg S.L."/>
        </authorList>
    </citation>
    <scope>NUCLEOTIDE SEQUENCE [LARGE SCALE GENOMIC DNA]</scope>
    <source>
        <strain evidence="5 6">cv. SW786</strain>
    </source>
</reference>
<dbReference type="InterPro" id="IPR025558">
    <property type="entry name" value="DUF4283"/>
</dbReference>
<organism evidence="5 6">
    <name type="scientific">Quercus lobata</name>
    <name type="common">Valley oak</name>
    <dbReference type="NCBI Taxonomy" id="97700"/>
    <lineage>
        <taxon>Eukaryota</taxon>
        <taxon>Viridiplantae</taxon>
        <taxon>Streptophyta</taxon>
        <taxon>Embryophyta</taxon>
        <taxon>Tracheophyta</taxon>
        <taxon>Spermatophyta</taxon>
        <taxon>Magnoliopsida</taxon>
        <taxon>eudicotyledons</taxon>
        <taxon>Gunneridae</taxon>
        <taxon>Pentapetalae</taxon>
        <taxon>rosids</taxon>
        <taxon>fabids</taxon>
        <taxon>Fagales</taxon>
        <taxon>Fagaceae</taxon>
        <taxon>Quercus</taxon>
    </lineage>
</organism>
<dbReference type="PANTHER" id="PTHR31286:SF178">
    <property type="entry name" value="DUF4283 DOMAIN-CONTAINING PROTEIN"/>
    <property type="match status" value="1"/>
</dbReference>
<proteinExistence type="predicted"/>